<dbReference type="Gene3D" id="2.30.120.10">
    <property type="match status" value="1"/>
</dbReference>
<evidence type="ECO:0000256" key="4">
    <source>
        <dbReference type="PIRSR" id="PIRSR001227-1"/>
    </source>
</evidence>
<evidence type="ECO:0000256" key="5">
    <source>
        <dbReference type="PIRSR" id="PIRSR001227-2"/>
    </source>
</evidence>
<dbReference type="Gene3D" id="3.60.20.10">
    <property type="entry name" value="Glutamine Phosphoribosylpyrophosphate, subunit 1, domain 1"/>
    <property type="match status" value="1"/>
</dbReference>
<dbReference type="Gene3D" id="1.10.439.10">
    <property type="entry name" value="Penicillin Amidohydrolase, domain 1"/>
    <property type="match status" value="1"/>
</dbReference>
<keyword evidence="7" id="KW-1185">Reference proteome</keyword>
<evidence type="ECO:0000256" key="3">
    <source>
        <dbReference type="ARBA" id="ARBA00023145"/>
    </source>
</evidence>
<feature type="binding site" evidence="5">
    <location>
        <position position="348"/>
    </location>
    <ligand>
        <name>Ca(2+)</name>
        <dbReference type="ChEBI" id="CHEBI:29108"/>
    </ligand>
</feature>
<proteinExistence type="inferred from homology"/>
<evidence type="ECO:0000313" key="7">
    <source>
        <dbReference type="Proteomes" id="UP000662074"/>
    </source>
</evidence>
<sequence>MKILRAIFSLALTLALIWALQTKFGVAPPLGKFLNPATGFWQNAESKNLIKDEELHLNGLKDEVIIRYDENHIPHIFAKNDHDLYYAQGYITATDRLWQMDIQTRSASGRLAEVVGDKALEIDRYHRRMGMVYGAENTLRGMMKDPQTRTSILAYTEGINAYIRNLTIRDYPIEYKLLDYKPEEWKPINCALLLKLMTENLAGGSDDMEMTATLNKFGLAVTNDLFPDQNFQKEPIIPAGTKWSFKPLPVPQPSASFKAQLNGNLKPAGKVEGIGSNNWAVAGSKTATGYPILANDPHLHLTFPSIWYQIQLTAPGVNVYGVSLPGSPNVIIGYNQKVSWGVTNVDADVLDWYRIKFKDASKNEYWYNNQWRKTSKRIEVINVRGKQPVTETVIYTHFGPVVYNDDAQKPEKAPNNVPAGTALRWIAHDESNDVRTFYLLNRSQNYADYRKALTYYTAPAQNFIFASAGNDIAITPNGKLPLKFKEQGKYVLDGTDPANEWQGWIPADQNPTVKNPPRGFVSSANQESTDNTYPYYINWQFGSYQRGHRINTRLVAMNKITVDSMRLLQTDNYSVTARDILPTLVRHLDSTQLDDTQQKALRLVKAWNLRYDADAIGASIFNNWWLNVYDLTWKDEFDGKNLRLPSRDRTIQLLLQQPKAKWFDDVKTATPETINDVISKAFNQAVDQLVTQHGKPGKAWQWGLVRPTEIDHLANLPGFGSGTFASGGAGGTVNAIAGGNGPSWRMVVQMGPQVKGYGIYPGGQSGNPGSFFYTNLLQTWKDGRLNELLYLKSANEKSRRIKSSLVLKR</sequence>
<keyword evidence="2" id="KW-0378">Hydrolase</keyword>
<reference evidence="6" key="2">
    <citation type="submission" date="2020-09" db="EMBL/GenBank/DDBJ databases">
        <authorList>
            <person name="Sun Q."/>
            <person name="Sedlacek I."/>
        </authorList>
    </citation>
    <scope>NUCLEOTIDE SEQUENCE</scope>
    <source>
        <strain evidence="6">CCM 8711</strain>
    </source>
</reference>
<evidence type="ECO:0000256" key="2">
    <source>
        <dbReference type="ARBA" id="ARBA00022801"/>
    </source>
</evidence>
<accession>A0A917N1P1</accession>
<reference evidence="6" key="1">
    <citation type="journal article" date="2014" name="Int. J. Syst. Evol. Microbiol.">
        <title>Complete genome sequence of Corynebacterium casei LMG S-19264T (=DSM 44701T), isolated from a smear-ripened cheese.</title>
        <authorList>
            <consortium name="US DOE Joint Genome Institute (JGI-PGF)"/>
            <person name="Walter F."/>
            <person name="Albersmeier A."/>
            <person name="Kalinowski J."/>
            <person name="Ruckert C."/>
        </authorList>
    </citation>
    <scope>NUCLEOTIDE SEQUENCE</scope>
    <source>
        <strain evidence="6">CCM 8711</strain>
    </source>
</reference>
<evidence type="ECO:0000256" key="1">
    <source>
        <dbReference type="ARBA" id="ARBA00006586"/>
    </source>
</evidence>
<dbReference type="GO" id="GO:0017000">
    <property type="term" value="P:antibiotic biosynthetic process"/>
    <property type="evidence" value="ECO:0007669"/>
    <property type="project" value="InterPro"/>
</dbReference>
<dbReference type="InterPro" id="IPR043147">
    <property type="entry name" value="Penicillin_amidase_A-knob"/>
</dbReference>
<gene>
    <name evidence="6" type="ORF">GCM10011425_23370</name>
</gene>
<protein>
    <submittedName>
        <fullName evidence="6">Penicillin amidase</fullName>
    </submittedName>
</protein>
<organism evidence="6 7">
    <name type="scientific">Mucilaginibacter galii</name>
    <dbReference type="NCBI Taxonomy" id="2005073"/>
    <lineage>
        <taxon>Bacteria</taxon>
        <taxon>Pseudomonadati</taxon>
        <taxon>Bacteroidota</taxon>
        <taxon>Sphingobacteriia</taxon>
        <taxon>Sphingobacteriales</taxon>
        <taxon>Sphingobacteriaceae</taxon>
        <taxon>Mucilaginibacter</taxon>
    </lineage>
</organism>
<evidence type="ECO:0000313" key="6">
    <source>
        <dbReference type="EMBL" id="GGI51125.1"/>
    </source>
</evidence>
<dbReference type="GO" id="GO:0046872">
    <property type="term" value="F:metal ion binding"/>
    <property type="evidence" value="ECO:0007669"/>
    <property type="project" value="UniProtKB-KW"/>
</dbReference>
<comment type="cofactor">
    <cofactor evidence="5">
        <name>Ca(2+)</name>
        <dbReference type="ChEBI" id="CHEBI:29108"/>
    </cofactor>
    <text evidence="5">Binds 1 Ca(2+) ion per dimer.</text>
</comment>
<dbReference type="InterPro" id="IPR002692">
    <property type="entry name" value="S45"/>
</dbReference>
<dbReference type="RefSeq" id="WP_188416910.1">
    <property type="nucleotide sequence ID" value="NZ_BMDO01000006.1"/>
</dbReference>
<dbReference type="PANTHER" id="PTHR34218:SF4">
    <property type="entry name" value="ACYL-HOMOSERINE LACTONE ACYLASE QUIP"/>
    <property type="match status" value="1"/>
</dbReference>
<name>A0A917N1P1_9SPHI</name>
<dbReference type="EMBL" id="BMDO01000006">
    <property type="protein sequence ID" value="GGI51125.1"/>
    <property type="molecule type" value="Genomic_DNA"/>
</dbReference>
<keyword evidence="3" id="KW-0865">Zymogen</keyword>
<feature type="binding site" evidence="5">
    <location>
        <position position="351"/>
    </location>
    <ligand>
        <name>Ca(2+)</name>
        <dbReference type="ChEBI" id="CHEBI:29108"/>
    </ligand>
</feature>
<dbReference type="AlphaFoldDB" id="A0A917N1P1"/>
<keyword evidence="5" id="KW-0479">Metal-binding</keyword>
<dbReference type="InterPro" id="IPR014395">
    <property type="entry name" value="Pen/GL7ACA/AHL_acylase"/>
</dbReference>
<dbReference type="Gene3D" id="1.10.1400.10">
    <property type="match status" value="1"/>
</dbReference>
<keyword evidence="5" id="KW-0106">Calcium</keyword>
<feature type="active site" description="Nucleophile" evidence="4">
    <location>
        <position position="276"/>
    </location>
</feature>
<dbReference type="CDD" id="cd03747">
    <property type="entry name" value="Ntn_PGA_like"/>
    <property type="match status" value="1"/>
</dbReference>
<dbReference type="InterPro" id="IPR043146">
    <property type="entry name" value="Penicillin_amidase_N_B-knob"/>
</dbReference>
<dbReference type="PANTHER" id="PTHR34218">
    <property type="entry name" value="PEPTIDASE S45 PENICILLIN AMIDASE"/>
    <property type="match status" value="1"/>
</dbReference>
<dbReference type="Pfam" id="PF01804">
    <property type="entry name" value="Penicil_amidase"/>
    <property type="match status" value="1"/>
</dbReference>
<dbReference type="InterPro" id="IPR023343">
    <property type="entry name" value="Penicillin_amidase_dom1"/>
</dbReference>
<dbReference type="GO" id="GO:0016811">
    <property type="term" value="F:hydrolase activity, acting on carbon-nitrogen (but not peptide) bonds, in linear amides"/>
    <property type="evidence" value="ECO:0007669"/>
    <property type="project" value="InterPro"/>
</dbReference>
<dbReference type="PIRSF" id="PIRSF001227">
    <property type="entry name" value="Pen_acylase"/>
    <property type="match status" value="1"/>
</dbReference>
<comment type="caution">
    <text evidence="6">The sequence shown here is derived from an EMBL/GenBank/DDBJ whole genome shotgun (WGS) entry which is preliminary data.</text>
</comment>
<comment type="similarity">
    <text evidence="1">Belongs to the peptidase S45 family.</text>
</comment>
<dbReference type="Proteomes" id="UP000662074">
    <property type="component" value="Unassembled WGS sequence"/>
</dbReference>
<dbReference type="SUPFAM" id="SSF56235">
    <property type="entry name" value="N-terminal nucleophile aminohydrolases (Ntn hydrolases)"/>
    <property type="match status" value="1"/>
</dbReference>
<dbReference type="InterPro" id="IPR029055">
    <property type="entry name" value="Ntn_hydrolases_N"/>
</dbReference>